<reference evidence="1" key="3">
    <citation type="submission" date="2025-09" db="UniProtKB">
        <authorList>
            <consortium name="Ensembl"/>
        </authorList>
    </citation>
    <scope>IDENTIFICATION</scope>
</reference>
<dbReference type="Proteomes" id="UP000314980">
    <property type="component" value="Unassembled WGS sequence"/>
</dbReference>
<dbReference type="AlphaFoldDB" id="A0A4W6DZA8"/>
<reference evidence="1" key="2">
    <citation type="submission" date="2025-08" db="UniProtKB">
        <authorList>
            <consortium name="Ensembl"/>
        </authorList>
    </citation>
    <scope>IDENTIFICATION</scope>
</reference>
<evidence type="ECO:0000313" key="2">
    <source>
        <dbReference type="Proteomes" id="UP000314980"/>
    </source>
</evidence>
<sequence>MLNPLDLGVPYNYTCFDKTSSQLPCKPQKKKCFSHGRQLRISMHSGTFFPTSLIKSVLCHAD</sequence>
<evidence type="ECO:0000313" key="1">
    <source>
        <dbReference type="Ensembl" id="ENSLCAP00010030290.1"/>
    </source>
</evidence>
<dbReference type="Ensembl" id="ENSLCAT00010030975.1">
    <property type="protein sequence ID" value="ENSLCAP00010030290.1"/>
    <property type="gene ID" value="ENSLCAG00010014248.1"/>
</dbReference>
<reference evidence="2" key="1">
    <citation type="submission" date="2015-09" db="EMBL/GenBank/DDBJ databases">
        <authorList>
            <person name="Sai Rama Sridatta P."/>
        </authorList>
    </citation>
    <scope>NUCLEOTIDE SEQUENCE [LARGE SCALE GENOMIC DNA]</scope>
</reference>
<organism evidence="1 2">
    <name type="scientific">Lates calcarifer</name>
    <name type="common">Barramundi</name>
    <name type="synonym">Holocentrus calcarifer</name>
    <dbReference type="NCBI Taxonomy" id="8187"/>
    <lineage>
        <taxon>Eukaryota</taxon>
        <taxon>Metazoa</taxon>
        <taxon>Chordata</taxon>
        <taxon>Craniata</taxon>
        <taxon>Vertebrata</taxon>
        <taxon>Euteleostomi</taxon>
        <taxon>Actinopterygii</taxon>
        <taxon>Neopterygii</taxon>
        <taxon>Teleostei</taxon>
        <taxon>Neoteleostei</taxon>
        <taxon>Acanthomorphata</taxon>
        <taxon>Carangaria</taxon>
        <taxon>Carangaria incertae sedis</taxon>
        <taxon>Centropomidae</taxon>
        <taxon>Lates</taxon>
    </lineage>
</organism>
<proteinExistence type="predicted"/>
<keyword evidence="2" id="KW-1185">Reference proteome</keyword>
<protein>
    <submittedName>
        <fullName evidence="1">Uncharacterized protein</fullName>
    </submittedName>
</protein>
<name>A0A4W6DZA8_LATCA</name>
<accession>A0A4W6DZA8</accession>
<dbReference type="InParanoid" id="A0A4W6DZA8"/>